<reference evidence="1 2" key="1">
    <citation type="submission" date="2015-06" db="EMBL/GenBank/DDBJ databases">
        <title>The Genome Sequence of Enterococcus durans 4EA1.</title>
        <authorList>
            <consortium name="The Broad Institute Genomics Platform"/>
            <consortium name="The Broad Institute Genome Sequencing Center for Infectious Disease"/>
            <person name="Earl A.M."/>
            <person name="Van Tyne D."/>
            <person name="Lebreton F."/>
            <person name="Saavedra J.T."/>
            <person name="Gilmore M.S."/>
            <person name="Manson Mcguire A."/>
            <person name="Clock S."/>
            <person name="Crupain M."/>
            <person name="Rangan U."/>
            <person name="Young S."/>
            <person name="Abouelleil A."/>
            <person name="Cao P."/>
            <person name="Chapman S.B."/>
            <person name="Griggs A."/>
            <person name="Priest M."/>
            <person name="Shea T."/>
            <person name="Wortman J."/>
            <person name="Nusbaum C."/>
            <person name="Birren B."/>
        </authorList>
    </citation>
    <scope>NUCLEOTIDE SEQUENCE [LARGE SCALE GENOMIC DNA]</scope>
    <source>
        <strain evidence="1 2">4EA1</strain>
    </source>
</reference>
<dbReference type="InterPro" id="IPR006640">
    <property type="entry name" value="SprT-like_domain"/>
</dbReference>
<accession>A0A367CFM4</accession>
<dbReference type="Proteomes" id="UP000252797">
    <property type="component" value="Unassembled WGS sequence"/>
</dbReference>
<dbReference type="AlphaFoldDB" id="A0A367CFM4"/>
<dbReference type="GeneID" id="56744212"/>
<comment type="caution">
    <text evidence="1">The sequence shown here is derived from an EMBL/GenBank/DDBJ whole genome shotgun (WGS) entry which is preliminary data.</text>
</comment>
<dbReference type="GO" id="GO:0006950">
    <property type="term" value="P:response to stress"/>
    <property type="evidence" value="ECO:0007669"/>
    <property type="project" value="UniProtKB-ARBA"/>
</dbReference>
<organism evidence="1 2">
    <name type="scientific">Enterococcus durans</name>
    <dbReference type="NCBI Taxonomy" id="53345"/>
    <lineage>
        <taxon>Bacteria</taxon>
        <taxon>Bacillati</taxon>
        <taxon>Bacillota</taxon>
        <taxon>Bacilli</taxon>
        <taxon>Lactobacillales</taxon>
        <taxon>Enterococcaceae</taxon>
        <taxon>Enterococcus</taxon>
    </lineage>
</organism>
<dbReference type="EMBL" id="LEPB01000004">
    <property type="protein sequence ID" value="RCA10810.1"/>
    <property type="molecule type" value="Genomic_DNA"/>
</dbReference>
<name>A0A367CFM4_9ENTE</name>
<dbReference type="Pfam" id="PF10263">
    <property type="entry name" value="SprT-like"/>
    <property type="match status" value="1"/>
</dbReference>
<dbReference type="NCBIfam" id="NF003339">
    <property type="entry name" value="PRK04351.1"/>
    <property type="match status" value="1"/>
</dbReference>
<dbReference type="STRING" id="53345.LIU_09110"/>
<evidence type="ECO:0000313" key="2">
    <source>
        <dbReference type="Proteomes" id="UP000252797"/>
    </source>
</evidence>
<proteinExistence type="predicted"/>
<evidence type="ECO:0000313" key="1">
    <source>
        <dbReference type="EMBL" id="RCA10810.1"/>
    </source>
</evidence>
<sequence length="157" mass="18529">MTQEELQQLVEKISIESFHLPFRHRAVFNARLRSTGGRYHLSDHHLDFNLKMFKEVDEKTKIGIIKHELCHYHLHLGNKGYRHQDADFKNLLKKTGGIRYAPRVSTNQVKKIECYECQNCSALIYRKRKINTERYVCGKCHGKLVWKETKNVAEKSC</sequence>
<gene>
    <name evidence="1" type="ORF">EA71_01563</name>
</gene>
<dbReference type="SMART" id="SM00731">
    <property type="entry name" value="SprT"/>
    <property type="match status" value="1"/>
</dbReference>
<dbReference type="RefSeq" id="WP_081134499.1">
    <property type="nucleotide sequence ID" value="NZ_CP022930.1"/>
</dbReference>
<protein>
    <submittedName>
        <fullName evidence="1">SprT-like family protein</fullName>
    </submittedName>
</protein>